<dbReference type="PANTHER" id="PTHR39150">
    <property type="entry name" value="54S RIBOSOMAL PROTEIN L28, MITOCHONDRIAL"/>
    <property type="match status" value="1"/>
</dbReference>
<gene>
    <name evidence="1" type="ORF">FIBRA_05920</name>
</gene>
<organism evidence="1 2">
    <name type="scientific">Fibroporia radiculosa</name>
    <dbReference type="NCBI Taxonomy" id="599839"/>
    <lineage>
        <taxon>Eukaryota</taxon>
        <taxon>Fungi</taxon>
        <taxon>Dikarya</taxon>
        <taxon>Basidiomycota</taxon>
        <taxon>Agaricomycotina</taxon>
        <taxon>Agaricomycetes</taxon>
        <taxon>Polyporales</taxon>
        <taxon>Fibroporiaceae</taxon>
        <taxon>Fibroporia</taxon>
    </lineage>
</organism>
<dbReference type="STRING" id="599839.J4GAC4"/>
<dbReference type="HOGENOM" id="CLU_090382_2_0_1"/>
<dbReference type="OrthoDB" id="2098203at2759"/>
<dbReference type="GO" id="GO:0032543">
    <property type="term" value="P:mitochondrial translation"/>
    <property type="evidence" value="ECO:0007669"/>
    <property type="project" value="InterPro"/>
</dbReference>
<sequence length="172" mass="19862">MSSSLLGLRKSILPLRVAYSSVRYAGRKESMGDPKHEIIRRALYPSNIRNGPSPTGTWRPDVGRRLQRAIPSAQAHETIERAWLLHQRHRAMEVLRELDPKLYLEANKEEDPRVRTNEEVALSKSLRGPERKALEARVRGLFPRELRIPSDTPSRSGWNYDWTPIIPRTPRV</sequence>
<dbReference type="Proteomes" id="UP000006352">
    <property type="component" value="Unassembled WGS sequence"/>
</dbReference>
<dbReference type="GeneID" id="24098684"/>
<dbReference type="AlphaFoldDB" id="J4GAC4"/>
<protein>
    <submittedName>
        <fullName evidence="1">Uncharacterized protein</fullName>
    </submittedName>
</protein>
<reference evidence="1 2" key="1">
    <citation type="journal article" date="2012" name="Appl. Environ. Microbiol.">
        <title>Short-read sequencing for genomic analysis of the brown rot fungus Fibroporia radiculosa.</title>
        <authorList>
            <person name="Tang J.D."/>
            <person name="Perkins A.D."/>
            <person name="Sonstegard T.S."/>
            <person name="Schroeder S.G."/>
            <person name="Burgess S.C."/>
            <person name="Diehl S.V."/>
        </authorList>
    </citation>
    <scope>NUCLEOTIDE SEQUENCE [LARGE SCALE GENOMIC DNA]</scope>
    <source>
        <strain evidence="1 2">TFFH 294</strain>
    </source>
</reference>
<dbReference type="GO" id="GO:0005739">
    <property type="term" value="C:mitochondrion"/>
    <property type="evidence" value="ECO:0007669"/>
    <property type="project" value="GOC"/>
</dbReference>
<name>J4GAC4_9APHY</name>
<dbReference type="GO" id="GO:0003735">
    <property type="term" value="F:structural constituent of ribosome"/>
    <property type="evidence" value="ECO:0007669"/>
    <property type="project" value="InterPro"/>
</dbReference>
<dbReference type="PANTHER" id="PTHR39150:SF1">
    <property type="entry name" value="LARGE RIBOSOMAL SUBUNIT PROTEIN ML40"/>
    <property type="match status" value="1"/>
</dbReference>
<proteinExistence type="predicted"/>
<dbReference type="RefSeq" id="XP_012183056.1">
    <property type="nucleotide sequence ID" value="XM_012327666.1"/>
</dbReference>
<accession>J4GAC4</accession>
<dbReference type="EMBL" id="HE797128">
    <property type="protein sequence ID" value="CCM03773.1"/>
    <property type="molecule type" value="Genomic_DNA"/>
</dbReference>
<keyword evidence="2" id="KW-1185">Reference proteome</keyword>
<evidence type="ECO:0000313" key="1">
    <source>
        <dbReference type="EMBL" id="CCM03773.1"/>
    </source>
</evidence>
<dbReference type="Gene3D" id="6.10.250.3440">
    <property type="match status" value="1"/>
</dbReference>
<evidence type="ECO:0000313" key="2">
    <source>
        <dbReference type="Proteomes" id="UP000006352"/>
    </source>
</evidence>
<dbReference type="InParanoid" id="J4GAC4"/>
<dbReference type="InterPro" id="IPR042831">
    <property type="entry name" value="Ribosomal_mL40_fung"/>
</dbReference>